<sequence>VFNGATSADSYAFATNGTLICMTAPVASASMLLDLSKDEFLFEFQVDSSADYVTPNYIQASSSPSSSQSPSSMRSNMHGQLLEATLIVDVSAEPFFYVNASLHWGTFPGAIDIMLNISKYDFYGKWTWGFAMGIALMPFQLPQMSSSAKGLPSYLNFGEGVLLLSTYKVPVSWLGVKVTDGLVIQAILPFTNSTELGGISNMTGIEAAL</sequence>
<feature type="non-terminal residue" evidence="2">
    <location>
        <position position="209"/>
    </location>
</feature>
<name>A0A813IBF5_POLGL</name>
<evidence type="ECO:0000313" key="1">
    <source>
        <dbReference type="EMBL" id="CAE8594138.1"/>
    </source>
</evidence>
<evidence type="ECO:0000313" key="4">
    <source>
        <dbReference type="Proteomes" id="UP000654075"/>
    </source>
</evidence>
<dbReference type="Proteomes" id="UP000626109">
    <property type="component" value="Unassembled WGS sequence"/>
</dbReference>
<feature type="non-terminal residue" evidence="2">
    <location>
        <position position="1"/>
    </location>
</feature>
<comment type="caution">
    <text evidence="2">The sequence shown here is derived from an EMBL/GenBank/DDBJ whole genome shotgun (WGS) entry which is preliminary data.</text>
</comment>
<keyword evidence="4" id="KW-1185">Reference proteome</keyword>
<dbReference type="EMBL" id="CAJNNV010006825">
    <property type="protein sequence ID" value="CAE8594138.1"/>
    <property type="molecule type" value="Genomic_DNA"/>
</dbReference>
<protein>
    <submittedName>
        <fullName evidence="2">Uncharacterized protein</fullName>
    </submittedName>
</protein>
<evidence type="ECO:0000313" key="3">
    <source>
        <dbReference type="Proteomes" id="UP000626109"/>
    </source>
</evidence>
<evidence type="ECO:0000313" key="2">
    <source>
        <dbReference type="EMBL" id="CAE8647295.1"/>
    </source>
</evidence>
<organism evidence="2 3">
    <name type="scientific">Polarella glacialis</name>
    <name type="common">Dinoflagellate</name>
    <dbReference type="NCBI Taxonomy" id="89957"/>
    <lineage>
        <taxon>Eukaryota</taxon>
        <taxon>Sar</taxon>
        <taxon>Alveolata</taxon>
        <taxon>Dinophyceae</taxon>
        <taxon>Suessiales</taxon>
        <taxon>Suessiaceae</taxon>
        <taxon>Polarella</taxon>
    </lineage>
</organism>
<reference evidence="2" key="1">
    <citation type="submission" date="2021-02" db="EMBL/GenBank/DDBJ databases">
        <authorList>
            <person name="Dougan E. K."/>
            <person name="Rhodes N."/>
            <person name="Thang M."/>
            <person name="Chan C."/>
        </authorList>
    </citation>
    <scope>NUCLEOTIDE SEQUENCE</scope>
</reference>
<dbReference type="Proteomes" id="UP000654075">
    <property type="component" value="Unassembled WGS sequence"/>
</dbReference>
<proteinExistence type="predicted"/>
<accession>A0A813IBF5</accession>
<dbReference type="AlphaFoldDB" id="A0A813IBF5"/>
<dbReference type="EMBL" id="CAJNNW010005304">
    <property type="protein sequence ID" value="CAE8647295.1"/>
    <property type="molecule type" value="Genomic_DNA"/>
</dbReference>
<gene>
    <name evidence="1" type="ORF">PGLA1383_LOCUS12709</name>
    <name evidence="2" type="ORF">PGLA2088_LOCUS5554</name>
</gene>